<accession>A0ABS5RWQ5</accession>
<name>A0ABS5RWQ5_9HYPH</name>
<proteinExistence type="predicted"/>
<evidence type="ECO:0000313" key="2">
    <source>
        <dbReference type="EMBL" id="MBS9721506.1"/>
    </source>
</evidence>
<dbReference type="InterPro" id="IPR011010">
    <property type="entry name" value="DNA_brk_join_enz"/>
</dbReference>
<sequence length="593" mass="65617">MPEDIGGSPAHTWRIGLGPLTARQARVEAELLAAHARIRFEQIRTARMQDDQSEGDDGDLLVAIGEVKGYLMAVRDQIERPSPPTPPHQEPAFAGIRGLVSLNRELAKGPEGNSLIVDNAELLKAQSIARVMETVEIVDGTKKMTPPLRQANPPAPEADPVARHVGALDGAKTSASALHLKGTSAFVPAAAAAQPEQASPGRIHRDDSGKIIPGFRLDRRSVTRKSSDLPRLSEVAEEYFAAREVKLGGGHKDIKTARMRLGVFLDLIGDHPVDTYTPADLQAFIALMTHWPAQERHRPSDKSPREILAANADLSFKPLKRSALEDGYVTTARSIIRYKMTDYEYPDPFLNAKLRYPETAAPKQSTEPLSSDQKTRIFRTGVEGGLLDEAVLPLLGDLTGRRLGLLVHLQGSDLREKYPGVFVAQTGGIVLTADGVWRRVPIKTDQSTTFFILHDFLREIGFVDWARAKGQTSLFPELTRLAEPSKSASSYMQRLFKKAGVQGQGREVFHSLRGGHIDFLRKAKVDARDRRLQAGHKIDNEHDLYGFKAITEDRAFEIAHAKLDQRVDYSMFRGLDFEKLAQGKRTRGRRVKG</sequence>
<dbReference type="Proteomes" id="UP001297272">
    <property type="component" value="Unassembled WGS sequence"/>
</dbReference>
<dbReference type="InterPro" id="IPR013762">
    <property type="entry name" value="Integrase-like_cat_sf"/>
</dbReference>
<organism evidence="2 3">
    <name type="scientific">Tianweitania aestuarii</name>
    <dbReference type="NCBI Taxonomy" id="2814886"/>
    <lineage>
        <taxon>Bacteria</taxon>
        <taxon>Pseudomonadati</taxon>
        <taxon>Pseudomonadota</taxon>
        <taxon>Alphaproteobacteria</taxon>
        <taxon>Hyphomicrobiales</taxon>
        <taxon>Phyllobacteriaceae</taxon>
        <taxon>Tianweitania</taxon>
    </lineage>
</organism>
<protein>
    <recommendedName>
        <fullName evidence="4">Tyr recombinase domain-containing protein</fullName>
    </recommendedName>
</protein>
<keyword evidence="3" id="KW-1185">Reference proteome</keyword>
<evidence type="ECO:0000256" key="1">
    <source>
        <dbReference type="ARBA" id="ARBA00023172"/>
    </source>
</evidence>
<gene>
    <name evidence="2" type="ORF">JYU29_12510</name>
</gene>
<dbReference type="EMBL" id="JAFMNX010000003">
    <property type="protein sequence ID" value="MBS9721506.1"/>
    <property type="molecule type" value="Genomic_DNA"/>
</dbReference>
<keyword evidence="1" id="KW-0233">DNA recombination</keyword>
<dbReference type="Gene3D" id="1.10.443.10">
    <property type="entry name" value="Intergrase catalytic core"/>
    <property type="match status" value="1"/>
</dbReference>
<dbReference type="RefSeq" id="WP_213985161.1">
    <property type="nucleotide sequence ID" value="NZ_JAFMNX010000003.1"/>
</dbReference>
<evidence type="ECO:0008006" key="4">
    <source>
        <dbReference type="Google" id="ProtNLM"/>
    </source>
</evidence>
<comment type="caution">
    <text evidence="2">The sequence shown here is derived from an EMBL/GenBank/DDBJ whole genome shotgun (WGS) entry which is preliminary data.</text>
</comment>
<dbReference type="SUPFAM" id="SSF56349">
    <property type="entry name" value="DNA breaking-rejoining enzymes"/>
    <property type="match status" value="1"/>
</dbReference>
<reference evidence="2 3" key="1">
    <citation type="submission" date="2021-03" db="EMBL/GenBank/DDBJ databases">
        <title>Tianweitania aestuarii sp. nov., isolated from a tidal flat.</title>
        <authorList>
            <person name="Park S."/>
            <person name="Yoon J.-H."/>
        </authorList>
    </citation>
    <scope>NUCLEOTIDE SEQUENCE [LARGE SCALE GENOMIC DNA]</scope>
    <source>
        <strain evidence="2 3">BSSL-BM11</strain>
    </source>
</reference>
<evidence type="ECO:0000313" key="3">
    <source>
        <dbReference type="Proteomes" id="UP001297272"/>
    </source>
</evidence>